<comment type="caution">
    <text evidence="1">The sequence shown here is derived from an EMBL/GenBank/DDBJ whole genome shotgun (WGS) entry which is preliminary data.</text>
</comment>
<organism evidence="1 2">
    <name type="scientific">Sphingomonas caseinilyticus</name>
    <dbReference type="NCBI Taxonomy" id="2908205"/>
    <lineage>
        <taxon>Bacteria</taxon>
        <taxon>Pseudomonadati</taxon>
        <taxon>Pseudomonadota</taxon>
        <taxon>Alphaproteobacteria</taxon>
        <taxon>Sphingomonadales</taxon>
        <taxon>Sphingomonadaceae</taxon>
        <taxon>Sphingomonas</taxon>
    </lineage>
</organism>
<reference evidence="1 2" key="1">
    <citation type="submission" date="2022-05" db="EMBL/GenBank/DDBJ databases">
        <authorList>
            <person name="Jo J.-H."/>
            <person name="Im W.-T."/>
        </authorList>
    </citation>
    <scope>NUCLEOTIDE SEQUENCE [LARGE SCALE GENOMIC DNA]</scope>
    <source>
        <strain evidence="1 2">NSE70-1</strain>
    </source>
</reference>
<accession>A0ABT0RWH5</accession>
<dbReference type="EMBL" id="JAMGBA010000002">
    <property type="protein sequence ID" value="MCL6699322.1"/>
    <property type="molecule type" value="Genomic_DNA"/>
</dbReference>
<dbReference type="RefSeq" id="WP_249904741.1">
    <property type="nucleotide sequence ID" value="NZ_JAMGBA010000002.1"/>
</dbReference>
<gene>
    <name evidence="1" type="ORF">LZ496_11090</name>
</gene>
<dbReference type="Proteomes" id="UP001203410">
    <property type="component" value="Unassembled WGS sequence"/>
</dbReference>
<evidence type="ECO:0000313" key="2">
    <source>
        <dbReference type="Proteomes" id="UP001203410"/>
    </source>
</evidence>
<evidence type="ECO:0000313" key="1">
    <source>
        <dbReference type="EMBL" id="MCL6699322.1"/>
    </source>
</evidence>
<proteinExistence type="predicted"/>
<protein>
    <submittedName>
        <fullName evidence="1">Uncharacterized protein</fullName>
    </submittedName>
</protein>
<name>A0ABT0RWH5_9SPHN</name>
<keyword evidence="2" id="KW-1185">Reference proteome</keyword>
<sequence>MESDIRYYRRRAYEEMAAASRAVTEAARFRRLQLVETYLQHLKALKAPLPFSDAEMAQAHRTAGAYCFREMA</sequence>